<accession>A0A7E4UUA0</accession>
<name>A0A7E4UUA0_PANRE</name>
<sequence>MGQAVKKMRRSEHQEPSSDGEYVDSAQEVTDNGANAGVAGDNNAKDKSVHSNSTGWMTELPTRSSSVFSEPTGYSTSGLSTGASGYTSGTILTNSLKSSAAVARPVAETKPPVERLPERETTQGTSEHTQDSRTSSSNTSRDHPALGKVEVTREEWIRRAHTDNEWQTAVNQFLHRDPIAKTPKQRKRARYVIQRHYRYIATDIGVRWKAAIRTWAARQPPITTLLPESEWSEA</sequence>
<feature type="compositionally biased region" description="Basic and acidic residues" evidence="1">
    <location>
        <begin position="111"/>
        <end position="121"/>
    </location>
</feature>
<evidence type="ECO:0000256" key="1">
    <source>
        <dbReference type="SAM" id="MobiDB-lite"/>
    </source>
</evidence>
<dbReference type="Proteomes" id="UP000492821">
    <property type="component" value="Unassembled WGS sequence"/>
</dbReference>
<organism evidence="2 3">
    <name type="scientific">Panagrellus redivivus</name>
    <name type="common">Microworm</name>
    <dbReference type="NCBI Taxonomy" id="6233"/>
    <lineage>
        <taxon>Eukaryota</taxon>
        <taxon>Metazoa</taxon>
        <taxon>Ecdysozoa</taxon>
        <taxon>Nematoda</taxon>
        <taxon>Chromadorea</taxon>
        <taxon>Rhabditida</taxon>
        <taxon>Tylenchina</taxon>
        <taxon>Panagrolaimomorpha</taxon>
        <taxon>Panagrolaimoidea</taxon>
        <taxon>Panagrolaimidae</taxon>
        <taxon>Panagrellus</taxon>
    </lineage>
</organism>
<feature type="compositionally biased region" description="Basic and acidic residues" evidence="1">
    <location>
        <begin position="140"/>
        <end position="150"/>
    </location>
</feature>
<feature type="compositionally biased region" description="Polar residues" evidence="1">
    <location>
        <begin position="50"/>
        <end position="98"/>
    </location>
</feature>
<proteinExistence type="predicted"/>
<reference evidence="3" key="2">
    <citation type="submission" date="2020-10" db="UniProtKB">
        <authorList>
            <consortium name="WormBaseParasite"/>
        </authorList>
    </citation>
    <scope>IDENTIFICATION</scope>
</reference>
<keyword evidence="2" id="KW-1185">Reference proteome</keyword>
<dbReference type="WBParaSite" id="Pan_g12965.t1">
    <property type="protein sequence ID" value="Pan_g12965.t1"/>
    <property type="gene ID" value="Pan_g12965"/>
</dbReference>
<feature type="compositionally biased region" description="Low complexity" evidence="1">
    <location>
        <begin position="31"/>
        <end position="42"/>
    </location>
</feature>
<evidence type="ECO:0000313" key="3">
    <source>
        <dbReference type="WBParaSite" id="Pan_g12965.t1"/>
    </source>
</evidence>
<dbReference type="AlphaFoldDB" id="A0A7E4UUA0"/>
<feature type="compositionally biased region" description="Basic residues" evidence="1">
    <location>
        <begin position="1"/>
        <end position="10"/>
    </location>
</feature>
<reference evidence="2" key="1">
    <citation type="journal article" date="2013" name="Genetics">
        <title>The draft genome and transcriptome of Panagrellus redivivus are shaped by the harsh demands of a free-living lifestyle.</title>
        <authorList>
            <person name="Srinivasan J."/>
            <person name="Dillman A.R."/>
            <person name="Macchietto M.G."/>
            <person name="Heikkinen L."/>
            <person name="Lakso M."/>
            <person name="Fracchia K.M."/>
            <person name="Antoshechkin I."/>
            <person name="Mortazavi A."/>
            <person name="Wong G."/>
            <person name="Sternberg P.W."/>
        </authorList>
    </citation>
    <scope>NUCLEOTIDE SEQUENCE [LARGE SCALE GENOMIC DNA]</scope>
    <source>
        <strain evidence="2">MT8872</strain>
    </source>
</reference>
<protein>
    <submittedName>
        <fullName evidence="3">SLBP_RNA_bind domain-containing protein</fullName>
    </submittedName>
</protein>
<feature type="region of interest" description="Disordered" evidence="1">
    <location>
        <begin position="1"/>
        <end position="150"/>
    </location>
</feature>
<evidence type="ECO:0000313" key="2">
    <source>
        <dbReference type="Proteomes" id="UP000492821"/>
    </source>
</evidence>